<sequence length="138" mass="15858">MGIKLCGVINDFGEIVNFGWQPMNRHDQVFYPLVSALNGQSIVMGDWGFRSAKKDSIPENLKLCKKGTWNVRMQVETAFSLVTRIMNLKHMDHRQEAYLTAHLAYVAAVFNILLAWSREFFGWTGEDAFRMHLVSFSL</sequence>
<keyword evidence="3" id="KW-1185">Reference proteome</keyword>
<comment type="caution">
    <text evidence="2">The sequence shown here is derived from an EMBL/GenBank/DDBJ whole genome shotgun (WGS) entry which is preliminary data.</text>
</comment>
<name>A0A1U7NVD6_9DEIO</name>
<organism evidence="2 3">
    <name type="scientific">Deinococcus marmoris</name>
    <dbReference type="NCBI Taxonomy" id="249408"/>
    <lineage>
        <taxon>Bacteria</taxon>
        <taxon>Thermotogati</taxon>
        <taxon>Deinococcota</taxon>
        <taxon>Deinococci</taxon>
        <taxon>Deinococcales</taxon>
        <taxon>Deinococcaceae</taxon>
        <taxon>Deinococcus</taxon>
    </lineage>
</organism>
<dbReference type="AlphaFoldDB" id="A0A1U7NVD6"/>
<accession>A0A1U7NVD6</accession>
<keyword evidence="1" id="KW-1133">Transmembrane helix</keyword>
<keyword evidence="1" id="KW-0472">Membrane</keyword>
<evidence type="ECO:0000256" key="1">
    <source>
        <dbReference type="SAM" id="Phobius"/>
    </source>
</evidence>
<dbReference type="EMBL" id="MSTI01000123">
    <property type="protein sequence ID" value="OLV16867.1"/>
    <property type="molecule type" value="Genomic_DNA"/>
</dbReference>
<evidence type="ECO:0008006" key="4">
    <source>
        <dbReference type="Google" id="ProtNLM"/>
    </source>
</evidence>
<reference evidence="2 3" key="1">
    <citation type="submission" date="2017-01" db="EMBL/GenBank/DDBJ databases">
        <title>Genome Analysis of Deinococcus marmoris KOPRI26562.</title>
        <authorList>
            <person name="Kim J.H."/>
            <person name="Oh H.-M."/>
        </authorList>
    </citation>
    <scope>NUCLEOTIDE SEQUENCE [LARGE SCALE GENOMIC DNA]</scope>
    <source>
        <strain evidence="2 3">KOPRI26562</strain>
    </source>
</reference>
<proteinExistence type="predicted"/>
<evidence type="ECO:0000313" key="2">
    <source>
        <dbReference type="EMBL" id="OLV16867.1"/>
    </source>
</evidence>
<protein>
    <recommendedName>
        <fullName evidence="4">DDE Tnp4 domain-containing protein</fullName>
    </recommendedName>
</protein>
<keyword evidence="1" id="KW-0812">Transmembrane</keyword>
<dbReference type="Proteomes" id="UP000186607">
    <property type="component" value="Unassembled WGS sequence"/>
</dbReference>
<gene>
    <name evidence="2" type="ORF">BOO71_0010468</name>
</gene>
<feature type="transmembrane region" description="Helical" evidence="1">
    <location>
        <begin position="97"/>
        <end position="116"/>
    </location>
</feature>
<evidence type="ECO:0000313" key="3">
    <source>
        <dbReference type="Proteomes" id="UP000186607"/>
    </source>
</evidence>